<gene>
    <name evidence="1" type="ORF">GMA92_02005</name>
</gene>
<dbReference type="AlphaFoldDB" id="A0A6A8SDR5"/>
<proteinExistence type="predicted"/>
<name>A0A6A8SDR5_9FIRM</name>
<dbReference type="EMBL" id="WMQE01000003">
    <property type="protein sequence ID" value="MTK20211.1"/>
    <property type="molecule type" value="Genomic_DNA"/>
</dbReference>
<dbReference type="OrthoDB" id="652307at2"/>
<dbReference type="SUPFAM" id="SSF54518">
    <property type="entry name" value="Tubby C-terminal domain-like"/>
    <property type="match status" value="1"/>
</dbReference>
<dbReference type="InterPro" id="IPR025659">
    <property type="entry name" value="Tubby-like_C"/>
</dbReference>
<evidence type="ECO:0000313" key="1">
    <source>
        <dbReference type="EMBL" id="MTK20211.1"/>
    </source>
</evidence>
<sequence>MRRLRVLSAFMLACLVFIGGILEVHAEDLLTTLEQSHMIEVKQSWFSLNKSYKVYVDGNKVGKVEGLYFNLFGERLVLSDLNGDVYGSEQQIKRWNIRLNRLAQVYNSSNETVGFIGEEVIEDFFRWGKTFHFYDENRKEIAISKQKMFRIFPEYIIEDKSGNELYKIKKKFSLFKTTYEITIYDTNVVPVEQSIFLTSILDAIKEAEDEK</sequence>
<dbReference type="Proteomes" id="UP000487649">
    <property type="component" value="Unassembled WGS sequence"/>
</dbReference>
<comment type="caution">
    <text evidence="1">The sequence shown here is derived from an EMBL/GenBank/DDBJ whole genome shotgun (WGS) entry which is preliminary data.</text>
</comment>
<reference evidence="1 2" key="1">
    <citation type="journal article" date="2019" name="Nat. Med.">
        <title>A library of human gut bacterial isolates paired with longitudinal multiomics data enables mechanistic microbiome research.</title>
        <authorList>
            <person name="Poyet M."/>
            <person name="Groussin M."/>
            <person name="Gibbons S.M."/>
            <person name="Avila-Pacheco J."/>
            <person name="Jiang X."/>
            <person name="Kearney S.M."/>
            <person name="Perrotta A.R."/>
            <person name="Berdy B."/>
            <person name="Zhao S."/>
            <person name="Lieberman T.D."/>
            <person name="Swanson P.K."/>
            <person name="Smith M."/>
            <person name="Roesemann S."/>
            <person name="Alexander J.E."/>
            <person name="Rich S.A."/>
            <person name="Livny J."/>
            <person name="Vlamakis H."/>
            <person name="Clish C."/>
            <person name="Bullock K."/>
            <person name="Deik A."/>
            <person name="Scott J."/>
            <person name="Pierce K.A."/>
            <person name="Xavier R.J."/>
            <person name="Alm E.J."/>
        </authorList>
    </citation>
    <scope>NUCLEOTIDE SEQUENCE [LARGE SCALE GENOMIC DNA]</scope>
    <source>
        <strain evidence="1 2">BIOML-A198</strain>
    </source>
</reference>
<dbReference type="Pfam" id="PF04525">
    <property type="entry name" value="LOR"/>
    <property type="match status" value="1"/>
</dbReference>
<organism evidence="1 2">
    <name type="scientific">Turicibacter sanguinis</name>
    <dbReference type="NCBI Taxonomy" id="154288"/>
    <lineage>
        <taxon>Bacteria</taxon>
        <taxon>Bacillati</taxon>
        <taxon>Bacillota</taxon>
        <taxon>Erysipelotrichia</taxon>
        <taxon>Erysipelotrichales</taxon>
        <taxon>Turicibacteraceae</taxon>
        <taxon>Turicibacter</taxon>
    </lineage>
</organism>
<dbReference type="InterPro" id="IPR007612">
    <property type="entry name" value="LOR"/>
</dbReference>
<protein>
    <submittedName>
        <fullName evidence="1">Uncharacterized protein</fullName>
    </submittedName>
</protein>
<dbReference type="RefSeq" id="WP_006784474.1">
    <property type="nucleotide sequence ID" value="NZ_CAJJOK010000001.1"/>
</dbReference>
<evidence type="ECO:0000313" key="2">
    <source>
        <dbReference type="Proteomes" id="UP000487649"/>
    </source>
</evidence>
<accession>A0A6A8SDR5</accession>
<dbReference type="GeneID" id="60058386"/>